<feature type="domain" description="Tryptophan synthase beta chain-like PALP" evidence="3">
    <location>
        <begin position="94"/>
        <end position="331"/>
    </location>
</feature>
<dbReference type="AlphaFoldDB" id="A0A162LEF1"/>
<keyword evidence="4" id="KW-0808">Transferase</keyword>
<dbReference type="GO" id="GO:0004124">
    <property type="term" value="F:cysteine synthase activity"/>
    <property type="evidence" value="ECO:0007669"/>
    <property type="project" value="UniProtKB-EC"/>
</dbReference>
<dbReference type="InterPro" id="IPR001926">
    <property type="entry name" value="TrpB-like_PALP"/>
</dbReference>
<organism evidence="4 6">
    <name type="scientific">Clostridium coskatii</name>
    <dbReference type="NCBI Taxonomy" id="1705578"/>
    <lineage>
        <taxon>Bacteria</taxon>
        <taxon>Bacillati</taxon>
        <taxon>Bacillota</taxon>
        <taxon>Clostridia</taxon>
        <taxon>Eubacteriales</taxon>
        <taxon>Clostridiaceae</taxon>
        <taxon>Clostridium</taxon>
    </lineage>
</organism>
<evidence type="ECO:0000313" key="6">
    <source>
        <dbReference type="Proteomes" id="UP000077384"/>
    </source>
</evidence>
<dbReference type="RefSeq" id="WP_013237492.1">
    <property type="nucleotide sequence ID" value="NZ_LITQ01000020.1"/>
</dbReference>
<evidence type="ECO:0000259" key="3">
    <source>
        <dbReference type="Pfam" id="PF00291"/>
    </source>
</evidence>
<dbReference type="SUPFAM" id="SSF53686">
    <property type="entry name" value="Tryptophan synthase beta subunit-like PLP-dependent enzymes"/>
    <property type="match status" value="1"/>
</dbReference>
<keyword evidence="2" id="KW-0663">Pyridoxal phosphate</keyword>
<dbReference type="PANTHER" id="PTHR10314">
    <property type="entry name" value="CYSTATHIONINE BETA-SYNTHASE"/>
    <property type="match status" value="1"/>
</dbReference>
<accession>A0A162LEF1</accession>
<evidence type="ECO:0000313" key="5">
    <source>
        <dbReference type="EMBL" id="OBR89949.1"/>
    </source>
</evidence>
<dbReference type="EMBL" id="LITQ01000020">
    <property type="protein sequence ID" value="OAA92466.1"/>
    <property type="molecule type" value="Genomic_DNA"/>
</dbReference>
<evidence type="ECO:0000313" key="7">
    <source>
        <dbReference type="Proteomes" id="UP000093694"/>
    </source>
</evidence>
<dbReference type="Gene3D" id="3.40.50.1100">
    <property type="match status" value="2"/>
</dbReference>
<dbReference type="Proteomes" id="UP000093694">
    <property type="component" value="Unassembled WGS sequence"/>
</dbReference>
<dbReference type="PATRIC" id="fig|1705578.3.peg.1335"/>
<reference evidence="5 7" key="2">
    <citation type="journal article" date="2016" name="Front. Microbiol.">
        <title>Industrial Acetogenic Biocatalysts: A Comparative Metabolic and Genomic Analysis.</title>
        <authorList>
            <person name="Bengelsdorf F."/>
            <person name="Poehlein A."/>
            <person name="Sonja S."/>
            <person name="Erz C."/>
            <person name="Hummel T."/>
            <person name="Hoffmeister S."/>
            <person name="Daniel R."/>
            <person name="Durre P."/>
        </authorList>
    </citation>
    <scope>NUCLEOTIDE SEQUENCE [LARGE SCALE GENOMIC DNA]</scope>
    <source>
        <strain evidence="5 7">PTA-10522</strain>
    </source>
</reference>
<gene>
    <name evidence="4" type="primary">cysK_1</name>
    <name evidence="5" type="synonym">cysK_2</name>
    <name evidence="5" type="ORF">CLCOS_42580</name>
    <name evidence="4" type="ORF">WX73_00945</name>
</gene>
<evidence type="ECO:0000313" key="4">
    <source>
        <dbReference type="EMBL" id="OAA92466.1"/>
    </source>
</evidence>
<comment type="cofactor">
    <cofactor evidence="1">
        <name>pyridoxal 5'-phosphate</name>
        <dbReference type="ChEBI" id="CHEBI:597326"/>
    </cofactor>
</comment>
<evidence type="ECO:0000256" key="2">
    <source>
        <dbReference type="ARBA" id="ARBA00022898"/>
    </source>
</evidence>
<sequence length="495" mass="55763">MHKLIDLTINEEQLKKTAASAKEKNIIIPTLAQMKDSSKVPAKIKARLKETGLWDIDPINLFRISWYNEPVAKGGLYNKLPNYIEIPPEISGVKARIFAMAGKFFPTGAHKVGASFACLVPRLVTGQFDPTYHQAVWPSTGNFCRGGAYNSALLGCSSIAILPENMSKERFDWLKKVAGEVIATPGSESNVKEIYDKTWELRRTRDNVVIFNQFGELGNHLWHYEVTGSAMESVIKAEAGEKGKLAGVCLTSGSAGTLGSADYLKDQYPNAKFAVGEALQCPTLLNNGFGEHRIEGIGDKHVPWIHNIRNTDMVIAIDDNDSLAMFRLFNEPAGQEYLRSAGVKEDVIKKLSWVGISGAANILSCIKFAKYYELNENDMVITVLTDSAEMYQSRLQEMTAQRGRDYEVVDGAIDHNRNVLGVRTDSMEELTYQSKKRIHNLKYYTWIEQQQYDLEELNAQWYDYDNYWGKLHQMGPELDKYIEAFNERTGLTKNL</sequence>
<dbReference type="Pfam" id="PF00291">
    <property type="entry name" value="PALP"/>
    <property type="match status" value="1"/>
</dbReference>
<protein>
    <submittedName>
        <fullName evidence="4">Cysteine synthase</fullName>
        <ecNumber evidence="4">2.5.1.47</ecNumber>
    </submittedName>
</protein>
<dbReference type="Proteomes" id="UP000077384">
    <property type="component" value="Unassembled WGS sequence"/>
</dbReference>
<dbReference type="InterPro" id="IPR036052">
    <property type="entry name" value="TrpB-like_PALP_sf"/>
</dbReference>
<dbReference type="EC" id="2.5.1.47" evidence="4"/>
<reference evidence="4 6" key="1">
    <citation type="journal article" date="2015" name="Biotechnol. Bioeng.">
        <title>Genome sequence and phenotypic characterization of Caulobacter segnis.</title>
        <authorList>
            <person name="Patel S."/>
            <person name="Fletcher B."/>
            <person name="Scott D.C."/>
            <person name="Ely B."/>
        </authorList>
    </citation>
    <scope>NUCLEOTIDE SEQUENCE [LARGE SCALE GENOMIC DNA]</scope>
    <source>
        <strain evidence="4 6">PS02</strain>
    </source>
</reference>
<comment type="caution">
    <text evidence="4">The sequence shown here is derived from an EMBL/GenBank/DDBJ whole genome shotgun (WGS) entry which is preliminary data.</text>
</comment>
<dbReference type="EMBL" id="LROR01000108">
    <property type="protein sequence ID" value="OBR89949.1"/>
    <property type="molecule type" value="Genomic_DNA"/>
</dbReference>
<name>A0A162LEF1_9CLOT</name>
<evidence type="ECO:0000256" key="1">
    <source>
        <dbReference type="ARBA" id="ARBA00001933"/>
    </source>
</evidence>
<dbReference type="InterPro" id="IPR050214">
    <property type="entry name" value="Cys_Synth/Cystath_Beta-Synth"/>
</dbReference>
<keyword evidence="7" id="KW-1185">Reference proteome</keyword>
<proteinExistence type="predicted"/>